<protein>
    <submittedName>
        <fullName evidence="1">Uncharacterized protein</fullName>
    </submittedName>
</protein>
<dbReference type="AlphaFoldDB" id="A0A067Z337"/>
<gene>
    <name evidence="1" type="ORF">GLS_c05920</name>
</gene>
<evidence type="ECO:0000313" key="2">
    <source>
        <dbReference type="Proteomes" id="UP000031656"/>
    </source>
</evidence>
<organism evidence="1 2">
    <name type="scientific">Gluconobacter oxydans DSM 3504</name>
    <dbReference type="NCBI Taxonomy" id="1288313"/>
    <lineage>
        <taxon>Bacteria</taxon>
        <taxon>Pseudomonadati</taxon>
        <taxon>Pseudomonadota</taxon>
        <taxon>Alphaproteobacteria</taxon>
        <taxon>Acetobacterales</taxon>
        <taxon>Acetobacteraceae</taxon>
        <taxon>Gluconobacter</taxon>
    </lineage>
</organism>
<dbReference type="KEGG" id="goy:GLS_c05920"/>
<sequence length="89" mass="10408">MQKRRKCQIIKRLFFLVALQKQTFRFPPPKAAISSGLIIVSELLTEALDRKIPLYSSCRMWRAVEFLSQWSKTLHMEGSKNPLALNCWL</sequence>
<accession>A0A067Z337</accession>
<evidence type="ECO:0000313" key="1">
    <source>
        <dbReference type="EMBL" id="AHK70507.1"/>
    </source>
</evidence>
<reference evidence="1 2" key="1">
    <citation type="journal article" date="2015" name="Appl. Microbiol. Biotechnol.">
        <title>The consequence of an additional NADH dehydrogenase paralog on the growth of Gluconobacter oxydans DSM3504.</title>
        <authorList>
            <person name="Kostner D."/>
            <person name="Luchterhand B."/>
            <person name="Junker A."/>
            <person name="Volland S."/>
            <person name="Daniel R."/>
            <person name="Buchs J."/>
            <person name="Liebl W."/>
            <person name="Ehrenreich A."/>
        </authorList>
    </citation>
    <scope>NUCLEOTIDE SEQUENCE [LARGE SCALE GENOMIC DNA]</scope>
    <source>
        <strain evidence="1">DSM 3504</strain>
    </source>
</reference>
<proteinExistence type="predicted"/>
<dbReference type="EMBL" id="CP004373">
    <property type="protein sequence ID" value="AHK70507.1"/>
    <property type="molecule type" value="Genomic_DNA"/>
</dbReference>
<dbReference type="HOGENOM" id="CLU_2450440_0_0_5"/>
<name>A0A067Z337_GLUOY</name>
<dbReference type="Proteomes" id="UP000031656">
    <property type="component" value="Chromosome"/>
</dbReference>